<sequence length="645" mass="70312">MPSTMLGWEGPLLLPRLCRLASTGLPAQALLPERVKGEAADPQPKAARETSARSRLAYLLTKKPGEALVGQPCPPSGTAEKPETPKKAELEEERLTPSEPAPLPASAPTHGSDGSGGSGGSGAALCECGSPAEMGRVFAEQNFRRYCQRCWESWEKCGRWWPAIRVSTCPPRQTGQGAQFSAEDAFVLPGFLCDQEDGSLLAALQAELQREGKALSDWHGSRHLGLQFESGLPKAEDDLAGPAGAEAGAGLRHPRRGGAPEPLPGEPGDYKPLHYDRGRDNEGVPQLTVGASLGGTRELTLMHLGRHVKSGVTMSFPQRNGDVFAFTPELNEVFMHGVPRVLPNSPSAHEPADTARMSLIVWGPRVGACRGMGSSSSAFYTQGSGFRQRGILSEVVKPHRRQEVDSCRLGPVDLGTCSGTLRKSASATSFSLSDRLRAKAQEAEPKTPRKTIQDVEPKVIEVYAHKAGGRPRKVTVERRRKWFEALDVVALLEERNCNFSPNWDREFWLQLDDFNNTEFDIRTPEQWLQLGKQPDGSFLPLQAKAMRFHETKGSVWEDCTVEGLKDGKGTKDFLVRFPDFPDRNRLTESLAGGEPCELEPVGRLRIVLQGEDPEVFADRILYAFEALQKARADAVCGAVCGLEPG</sequence>
<reference evidence="2" key="1">
    <citation type="submission" date="2023-08" db="EMBL/GenBank/DDBJ databases">
        <authorList>
            <person name="Chen Y."/>
            <person name="Shah S."/>
            <person name="Dougan E. K."/>
            <person name="Thang M."/>
            <person name="Chan C."/>
        </authorList>
    </citation>
    <scope>NUCLEOTIDE SEQUENCE</scope>
</reference>
<evidence type="ECO:0000313" key="3">
    <source>
        <dbReference type="Proteomes" id="UP001178507"/>
    </source>
</evidence>
<organism evidence="2 3">
    <name type="scientific">Effrenium voratum</name>
    <dbReference type="NCBI Taxonomy" id="2562239"/>
    <lineage>
        <taxon>Eukaryota</taxon>
        <taxon>Sar</taxon>
        <taxon>Alveolata</taxon>
        <taxon>Dinophyceae</taxon>
        <taxon>Suessiales</taxon>
        <taxon>Symbiodiniaceae</taxon>
        <taxon>Effrenium</taxon>
    </lineage>
</organism>
<gene>
    <name evidence="2" type="ORF">EVOR1521_LOCUS11220</name>
</gene>
<comment type="caution">
    <text evidence="2">The sequence shown here is derived from an EMBL/GenBank/DDBJ whole genome shotgun (WGS) entry which is preliminary data.</text>
</comment>
<evidence type="ECO:0000256" key="1">
    <source>
        <dbReference type="SAM" id="MobiDB-lite"/>
    </source>
</evidence>
<feature type="compositionally biased region" description="Basic and acidic residues" evidence="1">
    <location>
        <begin position="80"/>
        <end position="96"/>
    </location>
</feature>
<name>A0AA36MYE7_9DINO</name>
<feature type="compositionally biased region" description="Basic and acidic residues" evidence="1">
    <location>
        <begin position="268"/>
        <end position="281"/>
    </location>
</feature>
<protein>
    <submittedName>
        <fullName evidence="2">Uncharacterized protein</fullName>
    </submittedName>
</protein>
<proteinExistence type="predicted"/>
<dbReference type="AlphaFoldDB" id="A0AA36MYE7"/>
<feature type="region of interest" description="Disordered" evidence="1">
    <location>
        <begin position="233"/>
        <end position="281"/>
    </location>
</feature>
<accession>A0AA36MYE7</accession>
<dbReference type="EMBL" id="CAUJNA010001112">
    <property type="protein sequence ID" value="CAJ1384331.1"/>
    <property type="molecule type" value="Genomic_DNA"/>
</dbReference>
<keyword evidence="3" id="KW-1185">Reference proteome</keyword>
<feature type="region of interest" description="Disordered" evidence="1">
    <location>
        <begin position="35"/>
        <end position="122"/>
    </location>
</feature>
<dbReference type="Gene3D" id="2.60.120.590">
    <property type="entry name" value="Alpha-ketoglutarate-dependent dioxygenase AlkB-like"/>
    <property type="match status" value="1"/>
</dbReference>
<evidence type="ECO:0000313" key="2">
    <source>
        <dbReference type="EMBL" id="CAJ1384331.1"/>
    </source>
</evidence>
<dbReference type="Proteomes" id="UP001178507">
    <property type="component" value="Unassembled WGS sequence"/>
</dbReference>
<feature type="compositionally biased region" description="Gly residues" evidence="1">
    <location>
        <begin position="113"/>
        <end position="122"/>
    </location>
</feature>
<dbReference type="PANTHER" id="PTHR42256:SF1">
    <property type="entry name" value="FE2OG DIOXYGENASE DOMAIN-CONTAINING PROTEIN"/>
    <property type="match status" value="1"/>
</dbReference>
<dbReference type="PANTHER" id="PTHR42256">
    <property type="entry name" value="OXOGLUTARATE/IRON-DEPENDENT DIOXYGENASE"/>
    <property type="match status" value="1"/>
</dbReference>
<dbReference type="InterPro" id="IPR037151">
    <property type="entry name" value="AlkB-like_sf"/>
</dbReference>
<feature type="compositionally biased region" description="Low complexity" evidence="1">
    <location>
        <begin position="240"/>
        <end position="251"/>
    </location>
</feature>
<dbReference type="SUPFAM" id="SSF51197">
    <property type="entry name" value="Clavaminate synthase-like"/>
    <property type="match status" value="1"/>
</dbReference>